<keyword evidence="1" id="KW-0732">Signal</keyword>
<reference evidence="2" key="1">
    <citation type="submission" date="2021-06" db="EMBL/GenBank/DDBJ databases">
        <title>Parelaphostrongylus tenuis whole genome reference sequence.</title>
        <authorList>
            <person name="Garwood T.J."/>
            <person name="Larsen P.A."/>
            <person name="Fountain-Jones N.M."/>
            <person name="Garbe J.R."/>
            <person name="Macchietto M.G."/>
            <person name="Kania S.A."/>
            <person name="Gerhold R.W."/>
            <person name="Richards J.E."/>
            <person name="Wolf T.M."/>
        </authorList>
    </citation>
    <scope>NUCLEOTIDE SEQUENCE</scope>
    <source>
        <strain evidence="2">MNPRO001-30</strain>
        <tissue evidence="2">Meninges</tissue>
    </source>
</reference>
<comment type="caution">
    <text evidence="2">The sequence shown here is derived from an EMBL/GenBank/DDBJ whole genome shotgun (WGS) entry which is preliminary data.</text>
</comment>
<organism evidence="2 3">
    <name type="scientific">Parelaphostrongylus tenuis</name>
    <name type="common">Meningeal worm</name>
    <dbReference type="NCBI Taxonomy" id="148309"/>
    <lineage>
        <taxon>Eukaryota</taxon>
        <taxon>Metazoa</taxon>
        <taxon>Ecdysozoa</taxon>
        <taxon>Nematoda</taxon>
        <taxon>Chromadorea</taxon>
        <taxon>Rhabditida</taxon>
        <taxon>Rhabditina</taxon>
        <taxon>Rhabditomorpha</taxon>
        <taxon>Strongyloidea</taxon>
        <taxon>Metastrongylidae</taxon>
        <taxon>Parelaphostrongylus</taxon>
    </lineage>
</organism>
<accession>A0AAD5R2K2</accession>
<evidence type="ECO:0000313" key="2">
    <source>
        <dbReference type="EMBL" id="KAJ1368445.1"/>
    </source>
</evidence>
<feature type="signal peptide" evidence="1">
    <location>
        <begin position="1"/>
        <end position="22"/>
    </location>
</feature>
<name>A0AAD5R2K2_PARTN</name>
<gene>
    <name evidence="2" type="ORF">KIN20_029574</name>
</gene>
<protein>
    <submittedName>
        <fullName evidence="2">Uncharacterized protein</fullName>
    </submittedName>
</protein>
<dbReference type="PROSITE" id="PS51257">
    <property type="entry name" value="PROKAR_LIPOPROTEIN"/>
    <property type="match status" value="1"/>
</dbReference>
<proteinExistence type="predicted"/>
<dbReference type="EMBL" id="JAHQIW010006189">
    <property type="protein sequence ID" value="KAJ1368445.1"/>
    <property type="molecule type" value="Genomic_DNA"/>
</dbReference>
<dbReference type="Proteomes" id="UP001196413">
    <property type="component" value="Unassembled WGS sequence"/>
</dbReference>
<evidence type="ECO:0000313" key="3">
    <source>
        <dbReference type="Proteomes" id="UP001196413"/>
    </source>
</evidence>
<keyword evidence="3" id="KW-1185">Reference proteome</keyword>
<feature type="chain" id="PRO_5042125335" evidence="1">
    <location>
        <begin position="23"/>
        <end position="219"/>
    </location>
</feature>
<sequence length="219" mass="23691">MAKFLTNDFMILLLATISIVLGCGVMPAGQGISLQRELELSMSPASLLCLLLWVAMVYSTAPNIQAQVPGIASSKGGAQAFVHRLVMQTVFDVLEGQARSALLPDAVISGILGQLEVKVTYLPLSCEMIALDPPRDMVKAKGQRCIIVENTVTGICTGLMGLNQNMMPCVTLANMTTNFIMANWSRMMWQNVMDRAVRMLASGPFRSHFFSTTGTVDGN</sequence>
<evidence type="ECO:0000256" key="1">
    <source>
        <dbReference type="SAM" id="SignalP"/>
    </source>
</evidence>
<dbReference type="AlphaFoldDB" id="A0AAD5R2K2"/>